<feature type="region of interest" description="Disordered" evidence="1">
    <location>
        <begin position="1"/>
        <end position="43"/>
    </location>
</feature>
<keyword evidence="2" id="KW-0614">Plasmid</keyword>
<accession>G0I017</accession>
<dbReference type="KEGG" id="hhi:HAH_5104"/>
<reference evidence="2 3" key="1">
    <citation type="journal article" date="2011" name="J. Bacteriol.">
        <title>Complete genome sequence of Haloarcula hispanica, a model haloarchaeon for studying genetics, metabolism, and virus-host interaction.</title>
        <authorList>
            <person name="Liu H."/>
            <person name="Wu Z."/>
            <person name="Li M."/>
            <person name="Zhang F."/>
            <person name="Zheng H."/>
            <person name="Han J."/>
            <person name="Liu J."/>
            <person name="Zhou J."/>
            <person name="Wang S."/>
            <person name="Xiang H."/>
        </authorList>
    </citation>
    <scope>NUCLEOTIDE SEQUENCE [LARGE SCALE GENOMIC DNA]</scope>
    <source>
        <strain evidence="3">ATCC 33960 / DSM 4426 / JCM 8911 / NBRC 102182 / NCIMB 2187 / VKM B-1755</strain>
        <plasmid evidence="2 3">pHH400</plasmid>
    </source>
</reference>
<evidence type="ECO:0000313" key="2">
    <source>
        <dbReference type="EMBL" id="AEM59238.1"/>
    </source>
</evidence>
<dbReference type="EMBL" id="CP002923">
    <property type="protein sequence ID" value="AEM59238.1"/>
    <property type="molecule type" value="Genomic_DNA"/>
</dbReference>
<feature type="compositionally biased region" description="Basic and acidic residues" evidence="1">
    <location>
        <begin position="9"/>
        <end position="21"/>
    </location>
</feature>
<evidence type="ECO:0000313" key="3">
    <source>
        <dbReference type="Proteomes" id="UP000005629"/>
    </source>
</evidence>
<dbReference type="Proteomes" id="UP000005629">
    <property type="component" value="Plasmid pHH400"/>
</dbReference>
<proteinExistence type="predicted"/>
<geneLocation type="plasmid" evidence="2 3">
    <name>pHH400</name>
</geneLocation>
<evidence type="ECO:0000256" key="1">
    <source>
        <dbReference type="SAM" id="MobiDB-lite"/>
    </source>
</evidence>
<sequence length="43" mass="4686">MGSVALAEKGLESGDPIKPKEPLGSTEEAETPADDYPHRRSYR</sequence>
<organism evidence="2 3">
    <name type="scientific">Haloarcula hispanica (strain ATCC 33960 / DSM 4426 / JCM 8911 / NBRC 102182 / NCIMB 2187 / VKM B-1755)</name>
    <dbReference type="NCBI Taxonomy" id="634497"/>
    <lineage>
        <taxon>Archaea</taxon>
        <taxon>Methanobacteriati</taxon>
        <taxon>Methanobacteriota</taxon>
        <taxon>Stenosarchaea group</taxon>
        <taxon>Halobacteria</taxon>
        <taxon>Halobacteriales</taxon>
        <taxon>Haloarculaceae</taxon>
        <taxon>Haloarcula</taxon>
    </lineage>
</organism>
<name>G0I017_HALHT</name>
<dbReference type="AlphaFoldDB" id="G0I017"/>
<protein>
    <submittedName>
        <fullName evidence="2">Uncharacterized protein</fullName>
    </submittedName>
</protein>
<dbReference type="HOGENOM" id="CLU_3227696_0_0_2"/>
<gene>
    <name evidence="2" type="ordered locus">HAH_5104</name>
</gene>